<reference evidence="4" key="1">
    <citation type="journal article" date="2019" name="Int. J. Syst. Evol. Microbiol.">
        <title>The Global Catalogue of Microorganisms (GCM) 10K type strain sequencing project: providing services to taxonomists for standard genome sequencing and annotation.</title>
        <authorList>
            <consortium name="The Broad Institute Genomics Platform"/>
            <consortium name="The Broad Institute Genome Sequencing Center for Infectious Disease"/>
            <person name="Wu L."/>
            <person name="Ma J."/>
        </authorList>
    </citation>
    <scope>NUCLEOTIDE SEQUENCE [LARGE SCALE GENOMIC DNA]</scope>
    <source>
        <strain evidence="4">KCTC 22558</strain>
    </source>
</reference>
<accession>A0ABQ3C2Y0</accession>
<protein>
    <recommendedName>
        <fullName evidence="5">PsiF repeat-containing protein</fullName>
    </recommendedName>
</protein>
<dbReference type="EMBL" id="BMXY01000002">
    <property type="protein sequence ID" value="GGZ64932.1"/>
    <property type="molecule type" value="Genomic_DNA"/>
</dbReference>
<gene>
    <name evidence="3" type="ORF">GCM10008101_18340</name>
</gene>
<sequence>MKLPVLAAGLLLAMPTAFAQTATAPTDDAAPAPAAQAEAAKPEKKKVCTRERPMGSNMSRKVCRTVDEMQAQSDDSRDAMRDLMLRGPSQATGN</sequence>
<comment type="caution">
    <text evidence="3">The sequence shown here is derived from an EMBL/GenBank/DDBJ whole genome shotgun (WGS) entry which is preliminary data.</text>
</comment>
<evidence type="ECO:0008006" key="5">
    <source>
        <dbReference type="Google" id="ProtNLM"/>
    </source>
</evidence>
<keyword evidence="4" id="KW-1185">Reference proteome</keyword>
<proteinExistence type="predicted"/>
<feature type="compositionally biased region" description="Basic and acidic residues" evidence="1">
    <location>
        <begin position="40"/>
        <end position="53"/>
    </location>
</feature>
<evidence type="ECO:0000313" key="3">
    <source>
        <dbReference type="EMBL" id="GGZ64932.1"/>
    </source>
</evidence>
<feature type="compositionally biased region" description="Basic and acidic residues" evidence="1">
    <location>
        <begin position="74"/>
        <end position="84"/>
    </location>
</feature>
<feature type="region of interest" description="Disordered" evidence="1">
    <location>
        <begin position="23"/>
        <end position="94"/>
    </location>
</feature>
<feature type="compositionally biased region" description="Low complexity" evidence="1">
    <location>
        <begin position="23"/>
        <end position="39"/>
    </location>
</feature>
<name>A0ABQ3C2Y0_9GAMM</name>
<evidence type="ECO:0000256" key="1">
    <source>
        <dbReference type="SAM" id="MobiDB-lite"/>
    </source>
</evidence>
<dbReference type="Proteomes" id="UP000643403">
    <property type="component" value="Unassembled WGS sequence"/>
</dbReference>
<organism evidence="3 4">
    <name type="scientific">Cognatilysobacter xinjiangensis</name>
    <dbReference type="NCBI Taxonomy" id="546892"/>
    <lineage>
        <taxon>Bacteria</taxon>
        <taxon>Pseudomonadati</taxon>
        <taxon>Pseudomonadota</taxon>
        <taxon>Gammaproteobacteria</taxon>
        <taxon>Lysobacterales</taxon>
        <taxon>Lysobacteraceae</taxon>
        <taxon>Cognatilysobacter</taxon>
    </lineage>
</organism>
<dbReference type="RefSeq" id="WP_189449196.1">
    <property type="nucleotide sequence ID" value="NZ_BMXY01000002.1"/>
</dbReference>
<evidence type="ECO:0000313" key="4">
    <source>
        <dbReference type="Proteomes" id="UP000643403"/>
    </source>
</evidence>
<keyword evidence="2" id="KW-0732">Signal</keyword>
<feature type="chain" id="PRO_5045356780" description="PsiF repeat-containing protein" evidence="2">
    <location>
        <begin position="20"/>
        <end position="94"/>
    </location>
</feature>
<evidence type="ECO:0000256" key="2">
    <source>
        <dbReference type="SAM" id="SignalP"/>
    </source>
</evidence>
<feature type="signal peptide" evidence="2">
    <location>
        <begin position="1"/>
        <end position="19"/>
    </location>
</feature>